<feature type="chain" id="PRO_5026072778" evidence="2">
    <location>
        <begin position="22"/>
        <end position="126"/>
    </location>
</feature>
<reference evidence="3" key="1">
    <citation type="submission" date="2019-10" db="EMBL/GenBank/DDBJ databases">
        <authorList>
            <consortium name="PulseNet: The National Subtyping Network for Foodborne Disease Surveillance"/>
            <person name="Tarr C.L."/>
            <person name="Trees E."/>
            <person name="Katz L.S."/>
            <person name="Carleton-Romer H.A."/>
            <person name="Stroika S."/>
            <person name="Kucerova Z."/>
            <person name="Roache K.F."/>
            <person name="Sabol A.L."/>
            <person name="Besser J."/>
            <person name="Gerner-Smidt P."/>
        </authorList>
    </citation>
    <scope>NUCLEOTIDE SEQUENCE</scope>
    <source>
        <strain evidence="3">PNUSAS102632</strain>
    </source>
</reference>
<evidence type="ECO:0000256" key="2">
    <source>
        <dbReference type="SAM" id="SignalP"/>
    </source>
</evidence>
<feature type="compositionally biased region" description="Basic and acidic residues" evidence="1">
    <location>
        <begin position="80"/>
        <end position="102"/>
    </location>
</feature>
<dbReference type="EMBL" id="AAMBER010000022">
    <property type="protein sequence ID" value="EDF5515491.1"/>
    <property type="molecule type" value="Genomic_DNA"/>
</dbReference>
<feature type="signal peptide" evidence="2">
    <location>
        <begin position="1"/>
        <end position="21"/>
    </location>
</feature>
<sequence length="126" mass="14288">MIQMSCTVALTSMILSSTANADELTGCTQKRTEIENQLRYARKHNNTFEIAGLQTALDKNNSNCTDEGVLLKKQNKIAENQRKVAERERELTFARKNGDQKKIKQKEKKLTQAKADLTEAQSQLMQ</sequence>
<dbReference type="InterPro" id="IPR009468">
    <property type="entry name" value="DUF1090"/>
</dbReference>
<dbReference type="Pfam" id="PF06476">
    <property type="entry name" value="DUF1090"/>
    <property type="match status" value="1"/>
</dbReference>
<keyword evidence="2" id="KW-0732">Signal</keyword>
<gene>
    <name evidence="3" type="ORF">GB848_21400</name>
</gene>
<name>A0A628V7G5_SALER</name>
<evidence type="ECO:0000313" key="3">
    <source>
        <dbReference type="EMBL" id="EDF5515491.1"/>
    </source>
</evidence>
<proteinExistence type="predicted"/>
<evidence type="ECO:0000256" key="1">
    <source>
        <dbReference type="SAM" id="MobiDB-lite"/>
    </source>
</evidence>
<feature type="region of interest" description="Disordered" evidence="1">
    <location>
        <begin position="80"/>
        <end position="126"/>
    </location>
</feature>
<organism evidence="3">
    <name type="scientific">Salmonella enterica</name>
    <name type="common">Salmonella choleraesuis</name>
    <dbReference type="NCBI Taxonomy" id="28901"/>
    <lineage>
        <taxon>Bacteria</taxon>
        <taxon>Pseudomonadati</taxon>
        <taxon>Pseudomonadota</taxon>
        <taxon>Gammaproteobacteria</taxon>
        <taxon>Enterobacterales</taxon>
        <taxon>Enterobacteriaceae</taxon>
        <taxon>Salmonella</taxon>
    </lineage>
</organism>
<protein>
    <submittedName>
        <fullName evidence="3">DUF1090 family protein</fullName>
    </submittedName>
</protein>
<dbReference type="AlphaFoldDB" id="A0A628V7G5"/>
<accession>A0A628V7G5</accession>
<comment type="caution">
    <text evidence="3">The sequence shown here is derived from an EMBL/GenBank/DDBJ whole genome shotgun (WGS) entry which is preliminary data.</text>
</comment>